<keyword evidence="8 9" id="KW-0413">Isomerase</keyword>
<evidence type="ECO:0000313" key="13">
    <source>
        <dbReference type="Proteomes" id="UP001222087"/>
    </source>
</evidence>
<dbReference type="Pfam" id="PF00977">
    <property type="entry name" value="His_biosynth"/>
    <property type="match status" value="1"/>
</dbReference>
<evidence type="ECO:0000256" key="11">
    <source>
        <dbReference type="RuleBase" id="RU003658"/>
    </source>
</evidence>
<keyword evidence="6 9" id="KW-0028">Amino-acid biosynthesis</keyword>
<dbReference type="InterPro" id="IPR006063">
    <property type="entry name" value="HisA_bact_arch"/>
</dbReference>
<evidence type="ECO:0000256" key="2">
    <source>
        <dbReference type="ARBA" id="ARBA00004496"/>
    </source>
</evidence>
<dbReference type="EMBL" id="CP119078">
    <property type="protein sequence ID" value="WED44542.1"/>
    <property type="molecule type" value="Genomic_DNA"/>
</dbReference>
<gene>
    <name evidence="9 12" type="primary">hisA</name>
    <name evidence="12" type="ORF">PXX05_07075</name>
</gene>
<dbReference type="SUPFAM" id="SSF51366">
    <property type="entry name" value="Ribulose-phoshate binding barrel"/>
    <property type="match status" value="1"/>
</dbReference>
<keyword evidence="5 9" id="KW-0963">Cytoplasm</keyword>
<dbReference type="InterPro" id="IPR013785">
    <property type="entry name" value="Aldolase_TIM"/>
</dbReference>
<comment type="subcellular location">
    <subcellularLocation>
        <location evidence="2 9 11">Cytoplasm</location>
    </subcellularLocation>
</comment>
<evidence type="ECO:0000256" key="7">
    <source>
        <dbReference type="ARBA" id="ARBA00023102"/>
    </source>
</evidence>
<evidence type="ECO:0000256" key="3">
    <source>
        <dbReference type="ARBA" id="ARBA00005133"/>
    </source>
</evidence>
<dbReference type="InterPro" id="IPR006062">
    <property type="entry name" value="His_biosynth"/>
</dbReference>
<feature type="active site" description="Proton acceptor" evidence="9">
    <location>
        <position position="8"/>
    </location>
</feature>
<dbReference type="EC" id="5.3.1.16" evidence="9 11"/>
<dbReference type="CDD" id="cd04732">
    <property type="entry name" value="HisA"/>
    <property type="match status" value="1"/>
</dbReference>
<organism evidence="12 13">
    <name type="scientific">Legionella cardiaca</name>
    <dbReference type="NCBI Taxonomy" id="1071983"/>
    <lineage>
        <taxon>Bacteria</taxon>
        <taxon>Pseudomonadati</taxon>
        <taxon>Pseudomonadota</taxon>
        <taxon>Gammaproteobacteria</taxon>
        <taxon>Legionellales</taxon>
        <taxon>Legionellaceae</taxon>
        <taxon>Legionella</taxon>
    </lineage>
</organism>
<dbReference type="NCBIfam" id="TIGR00007">
    <property type="entry name" value="1-(5-phosphoribosyl)-5-[(5-phosphoribosylamino)methylideneamino]imidazole-4-carboxamide isomerase"/>
    <property type="match status" value="1"/>
</dbReference>
<dbReference type="InterPro" id="IPR044524">
    <property type="entry name" value="Isoase_HisA-like"/>
</dbReference>
<sequence length="245" mass="26681">MLIIPAIDLKQGQCVRLRQGQFDKVSIYKNSPAILARYYADKGAQRLHVVDLDGAQTGEIQQLSLIKTLKASGLTLQLGGGIRSLASARAALEAGASKLVIGSIAVTNPDLTSQIISEIQAKNIVLALDVHIENNIPKPAIHGWQTTTKNNLWEAVSYYQLLGIREILCTDIACDGMMSGPNFNLYTQAVERFPQIAWQASGGIRHEKDLQKLASLGLSAAILGRMLYETDFDLAAYLGRENYVG</sequence>
<comment type="pathway">
    <text evidence="3 9 11">Amino-acid biosynthesis; L-histidine biosynthesis; L-histidine from 5-phospho-alpha-D-ribose 1-diphosphate: step 4/9.</text>
</comment>
<evidence type="ECO:0000256" key="1">
    <source>
        <dbReference type="ARBA" id="ARBA00000901"/>
    </source>
</evidence>
<comment type="catalytic activity">
    <reaction evidence="1 9 11">
        <text>1-(5-phospho-beta-D-ribosyl)-5-[(5-phospho-beta-D-ribosylamino)methylideneamino]imidazole-4-carboxamide = 5-[(5-phospho-1-deoxy-D-ribulos-1-ylimino)methylamino]-1-(5-phospho-beta-D-ribosyl)imidazole-4-carboxamide</text>
        <dbReference type="Rhea" id="RHEA:15469"/>
        <dbReference type="ChEBI" id="CHEBI:58435"/>
        <dbReference type="ChEBI" id="CHEBI:58525"/>
        <dbReference type="EC" id="5.3.1.16"/>
    </reaction>
</comment>
<accession>A0ABY8AZM0</accession>
<dbReference type="HAMAP" id="MF_01014">
    <property type="entry name" value="HisA"/>
    <property type="match status" value="1"/>
</dbReference>
<evidence type="ECO:0000313" key="12">
    <source>
        <dbReference type="EMBL" id="WED44542.1"/>
    </source>
</evidence>
<name>A0ABY8AZM0_9GAMM</name>
<keyword evidence="7 9" id="KW-0368">Histidine biosynthesis</keyword>
<evidence type="ECO:0000256" key="4">
    <source>
        <dbReference type="ARBA" id="ARBA00009667"/>
    </source>
</evidence>
<evidence type="ECO:0000256" key="10">
    <source>
        <dbReference type="RuleBase" id="RU003657"/>
    </source>
</evidence>
<comment type="similarity">
    <text evidence="4 9 10">Belongs to the HisA/HisF family.</text>
</comment>
<dbReference type="PANTHER" id="PTHR43090:SF2">
    <property type="entry name" value="1-(5-PHOSPHORIBOSYL)-5-[(5-PHOSPHORIBOSYLAMINO)METHYLIDENEAMINO] IMIDAZOLE-4-CARBOXAMIDE ISOMERASE"/>
    <property type="match status" value="1"/>
</dbReference>
<evidence type="ECO:0000256" key="9">
    <source>
        <dbReference type="HAMAP-Rule" id="MF_01014"/>
    </source>
</evidence>
<proteinExistence type="inferred from homology"/>
<dbReference type="InterPro" id="IPR011060">
    <property type="entry name" value="RibuloseP-bd_barrel"/>
</dbReference>
<dbReference type="GO" id="GO:0003949">
    <property type="term" value="F:1-(5-phosphoribosyl)-5-[(5-phosphoribosylamino)methylideneamino]imidazole-4-carboxamide isomerase activity"/>
    <property type="evidence" value="ECO:0007669"/>
    <property type="project" value="UniProtKB-EC"/>
</dbReference>
<dbReference type="InterPro" id="IPR023016">
    <property type="entry name" value="HisA/PriA"/>
</dbReference>
<feature type="active site" description="Proton donor" evidence="9">
    <location>
        <position position="129"/>
    </location>
</feature>
<dbReference type="Proteomes" id="UP001222087">
    <property type="component" value="Chromosome"/>
</dbReference>
<dbReference type="RefSeq" id="WP_275090362.1">
    <property type="nucleotide sequence ID" value="NZ_CP119078.1"/>
</dbReference>
<evidence type="ECO:0000256" key="6">
    <source>
        <dbReference type="ARBA" id="ARBA00022605"/>
    </source>
</evidence>
<evidence type="ECO:0000256" key="8">
    <source>
        <dbReference type="ARBA" id="ARBA00023235"/>
    </source>
</evidence>
<reference evidence="12 13" key="1">
    <citation type="submission" date="2023-02" db="EMBL/GenBank/DDBJ databases">
        <title>Genome Sequence of L. cardiaca H63T.</title>
        <authorList>
            <person name="Lopez A.E."/>
            <person name="Cianciotto N.P."/>
        </authorList>
    </citation>
    <scope>NUCLEOTIDE SEQUENCE [LARGE SCALE GENOMIC DNA]</scope>
    <source>
        <strain evidence="12 13">H63</strain>
    </source>
</reference>
<dbReference type="PANTHER" id="PTHR43090">
    <property type="entry name" value="1-(5-PHOSPHORIBOSYL)-5-[(5-PHOSPHORIBOSYLAMINO)METHYLIDENEAMINO] IMIDAZOLE-4-CARBOXAMIDE ISOMERASE"/>
    <property type="match status" value="1"/>
</dbReference>
<dbReference type="Gene3D" id="3.20.20.70">
    <property type="entry name" value="Aldolase class I"/>
    <property type="match status" value="1"/>
</dbReference>
<keyword evidence="13" id="KW-1185">Reference proteome</keyword>
<protein>
    <recommendedName>
        <fullName evidence="9 11">1-(5-phosphoribosyl)-5-[(5-phosphoribosylamino)methylideneamino] imidazole-4-carboxamide isomerase</fullName>
        <ecNumber evidence="9 11">5.3.1.16</ecNumber>
    </recommendedName>
    <alternativeName>
        <fullName evidence="9">Phosphoribosylformimino-5-aminoimidazole carboxamide ribotide isomerase</fullName>
    </alternativeName>
</protein>
<evidence type="ECO:0000256" key="5">
    <source>
        <dbReference type="ARBA" id="ARBA00022490"/>
    </source>
</evidence>